<dbReference type="AlphaFoldDB" id="A0AA38W4A0"/>
<dbReference type="PANTHER" id="PTHR33064:SF37">
    <property type="entry name" value="RIBONUCLEASE H"/>
    <property type="match status" value="1"/>
</dbReference>
<gene>
    <name evidence="1" type="ORF">OSB04_030938</name>
</gene>
<organism evidence="1 2">
    <name type="scientific">Centaurea solstitialis</name>
    <name type="common">yellow star-thistle</name>
    <dbReference type="NCBI Taxonomy" id="347529"/>
    <lineage>
        <taxon>Eukaryota</taxon>
        <taxon>Viridiplantae</taxon>
        <taxon>Streptophyta</taxon>
        <taxon>Embryophyta</taxon>
        <taxon>Tracheophyta</taxon>
        <taxon>Spermatophyta</taxon>
        <taxon>Magnoliopsida</taxon>
        <taxon>eudicotyledons</taxon>
        <taxon>Gunneridae</taxon>
        <taxon>Pentapetalae</taxon>
        <taxon>asterids</taxon>
        <taxon>campanulids</taxon>
        <taxon>Asterales</taxon>
        <taxon>Asteraceae</taxon>
        <taxon>Carduoideae</taxon>
        <taxon>Cardueae</taxon>
        <taxon>Centaureinae</taxon>
        <taxon>Centaurea</taxon>
    </lineage>
</organism>
<proteinExistence type="predicted"/>
<dbReference type="InterPro" id="IPR043502">
    <property type="entry name" value="DNA/RNA_pol_sf"/>
</dbReference>
<dbReference type="InterPro" id="IPR043128">
    <property type="entry name" value="Rev_trsase/Diguanyl_cyclase"/>
</dbReference>
<dbReference type="EMBL" id="JARYMX010000008">
    <property type="protein sequence ID" value="KAJ9538205.1"/>
    <property type="molecule type" value="Genomic_DNA"/>
</dbReference>
<sequence length="241" mass="27360">MDDVKASRYAALGTDAFRVIYTLLALTLSILSDNTCSSSLYWRGVRLEARLEARRWKNAPEAPPLCPCLKRTPLKHEAVVEAVVEAVRLNALSTSQSLMIEYFKDHLRKFVWVFFDDILVYSRTFGGSCETLEVVFSQIQIYVNRKKCEFKRGRLEYLGHIISGKGEEVDDSQIKTILGWKVPQTITELRGFLGLSGHHRKFVRGYGVIASPLTNLLNKSISMLLDVFTSSIINNTLSRYC</sequence>
<evidence type="ECO:0008006" key="3">
    <source>
        <dbReference type="Google" id="ProtNLM"/>
    </source>
</evidence>
<dbReference type="InterPro" id="IPR051320">
    <property type="entry name" value="Viral_Replic_Matur_Polypro"/>
</dbReference>
<evidence type="ECO:0000313" key="1">
    <source>
        <dbReference type="EMBL" id="KAJ9538205.1"/>
    </source>
</evidence>
<name>A0AA38W4A0_9ASTR</name>
<evidence type="ECO:0000313" key="2">
    <source>
        <dbReference type="Proteomes" id="UP001172457"/>
    </source>
</evidence>
<accession>A0AA38W4A0</accession>
<protein>
    <recommendedName>
        <fullName evidence="3">Reverse transcriptase domain-containing protein</fullName>
    </recommendedName>
</protein>
<comment type="caution">
    <text evidence="1">The sequence shown here is derived from an EMBL/GenBank/DDBJ whole genome shotgun (WGS) entry which is preliminary data.</text>
</comment>
<dbReference type="PANTHER" id="PTHR33064">
    <property type="entry name" value="POL PROTEIN"/>
    <property type="match status" value="1"/>
</dbReference>
<keyword evidence="2" id="KW-1185">Reference proteome</keyword>
<dbReference type="Gene3D" id="3.30.70.270">
    <property type="match status" value="2"/>
</dbReference>
<dbReference type="SUPFAM" id="SSF56672">
    <property type="entry name" value="DNA/RNA polymerases"/>
    <property type="match status" value="1"/>
</dbReference>
<reference evidence="1" key="1">
    <citation type="submission" date="2023-03" db="EMBL/GenBank/DDBJ databases">
        <title>Chromosome-scale reference genome and RAD-based genetic map of yellow starthistle (Centaurea solstitialis) reveal putative structural variation and QTLs associated with invader traits.</title>
        <authorList>
            <person name="Reatini B."/>
            <person name="Cang F.A."/>
            <person name="Jiang Q."/>
            <person name="Mckibben M.T.W."/>
            <person name="Barker M.S."/>
            <person name="Rieseberg L.H."/>
            <person name="Dlugosch K.M."/>
        </authorList>
    </citation>
    <scope>NUCLEOTIDE SEQUENCE</scope>
    <source>
        <strain evidence="1">CAN-66</strain>
        <tissue evidence="1">Leaf</tissue>
    </source>
</reference>
<dbReference type="Proteomes" id="UP001172457">
    <property type="component" value="Chromosome 8"/>
</dbReference>